<evidence type="ECO:0000313" key="3">
    <source>
        <dbReference type="Proteomes" id="UP001485459"/>
    </source>
</evidence>
<feature type="transmembrane region" description="Helical" evidence="1">
    <location>
        <begin position="12"/>
        <end position="30"/>
    </location>
</feature>
<feature type="transmembrane region" description="Helical" evidence="1">
    <location>
        <begin position="350"/>
        <end position="368"/>
    </location>
</feature>
<feature type="transmembrane region" description="Helical" evidence="1">
    <location>
        <begin position="277"/>
        <end position="296"/>
    </location>
</feature>
<sequence length="417" mass="45415">MNTIISEKRVAAWVRIGLGNLLLVSLWGLLMRYKIVFSLPFFNQKYLLHAHSHFAFGGWVSLMLMVLMLRALPAEVPASYSRKFHRLLVAWLVSAYGMLISFTLQGYALWSITFSTASVLLSFLFAGLYFNALRSVPSFPGSRWFKAALIWNVISTGGTFSLSYLMATHTANQEAYLGSIYWYLHFQYNGWFFFACMGLLIHYLHGRGIVLPGESGMFKLFAYSCLPAYGLSVLWLNLPVPVALFIAATAVAQVVGLAILLRGLFLVRQSIAAQLSWLPGALLLTAGLAFTLKILLQLASADPALSTLAFGSRTVVITYLHLVLLVGVSLLLIGLVVAEGILPVYGAARLGLLMFSAGVVMNELLLAVQSVGALFYIPIPAIFESLLAVSAVMSVGLIMLNAGCAGLRKRATSLVIG</sequence>
<feature type="transmembrane region" description="Helical" evidence="1">
    <location>
        <begin position="108"/>
        <end position="132"/>
    </location>
</feature>
<keyword evidence="1" id="KW-0472">Membrane</keyword>
<name>A0ABZ2YPB9_9BACT</name>
<reference evidence="3" key="1">
    <citation type="submission" date="2024-03" db="EMBL/GenBank/DDBJ databases">
        <title>Chitinophaga horti sp. nov., isolated from garden soil.</title>
        <authorList>
            <person name="Lee D.S."/>
            <person name="Han D.M."/>
            <person name="Baek J.H."/>
            <person name="Choi D.G."/>
            <person name="Jeon J.H."/>
            <person name="Jeon C.O."/>
        </authorList>
    </citation>
    <scope>NUCLEOTIDE SEQUENCE [LARGE SCALE GENOMIC DNA]</scope>
    <source>
        <strain evidence="3">GPA1</strain>
    </source>
</reference>
<evidence type="ECO:0000313" key="2">
    <source>
        <dbReference type="EMBL" id="WZN41335.1"/>
    </source>
</evidence>
<feature type="transmembrane region" description="Helical" evidence="1">
    <location>
        <begin position="144"/>
        <end position="166"/>
    </location>
</feature>
<proteinExistence type="predicted"/>
<feature type="transmembrane region" description="Helical" evidence="1">
    <location>
        <begin position="316"/>
        <end position="338"/>
    </location>
</feature>
<protein>
    <submittedName>
        <fullName evidence="2">Uncharacterized protein</fullName>
    </submittedName>
</protein>
<dbReference type="EMBL" id="CP149822">
    <property type="protein sequence ID" value="WZN41335.1"/>
    <property type="molecule type" value="Genomic_DNA"/>
</dbReference>
<keyword evidence="1" id="KW-0812">Transmembrane</keyword>
<feature type="transmembrane region" description="Helical" evidence="1">
    <location>
        <begin position="84"/>
        <end position="102"/>
    </location>
</feature>
<feature type="transmembrane region" description="Helical" evidence="1">
    <location>
        <begin position="374"/>
        <end position="400"/>
    </location>
</feature>
<keyword evidence="3" id="KW-1185">Reference proteome</keyword>
<feature type="transmembrane region" description="Helical" evidence="1">
    <location>
        <begin position="216"/>
        <end position="236"/>
    </location>
</feature>
<dbReference type="Proteomes" id="UP001485459">
    <property type="component" value="Chromosome"/>
</dbReference>
<feature type="transmembrane region" description="Helical" evidence="1">
    <location>
        <begin position="242"/>
        <end position="265"/>
    </location>
</feature>
<evidence type="ECO:0000256" key="1">
    <source>
        <dbReference type="SAM" id="Phobius"/>
    </source>
</evidence>
<keyword evidence="1" id="KW-1133">Transmembrane helix</keyword>
<feature type="transmembrane region" description="Helical" evidence="1">
    <location>
        <begin position="186"/>
        <end position="204"/>
    </location>
</feature>
<organism evidence="2 3">
    <name type="scientific">Chitinophaga pollutisoli</name>
    <dbReference type="NCBI Taxonomy" id="3133966"/>
    <lineage>
        <taxon>Bacteria</taxon>
        <taxon>Pseudomonadati</taxon>
        <taxon>Bacteroidota</taxon>
        <taxon>Chitinophagia</taxon>
        <taxon>Chitinophagales</taxon>
        <taxon>Chitinophagaceae</taxon>
        <taxon>Chitinophaga</taxon>
    </lineage>
</organism>
<dbReference type="RefSeq" id="WP_341836190.1">
    <property type="nucleotide sequence ID" value="NZ_CP149822.1"/>
</dbReference>
<feature type="transmembrane region" description="Helical" evidence="1">
    <location>
        <begin position="50"/>
        <end position="72"/>
    </location>
</feature>
<accession>A0ABZ2YPB9</accession>
<gene>
    <name evidence="2" type="ORF">WJU16_25555</name>
</gene>